<dbReference type="RefSeq" id="WP_344994756.1">
    <property type="nucleotide sequence ID" value="NZ_BAABFR010000026.1"/>
</dbReference>
<proteinExistence type="predicted"/>
<dbReference type="EMBL" id="BAABFR010000026">
    <property type="protein sequence ID" value="GAA4391592.1"/>
    <property type="molecule type" value="Genomic_DNA"/>
</dbReference>
<evidence type="ECO:0000313" key="1">
    <source>
        <dbReference type="EMBL" id="GAA4391592.1"/>
    </source>
</evidence>
<sequence>MSAPNPAATAKPGDPVGTIVSGLIDAEVAEHPWVVSRTVLPAADSPEALRFAARVVDRVAAEDIARLGHDTESAYYPLSAYDLNLRADRLYAEAVADAQDLAFEPGRTWDDVAEFVREKRIALVLAGIRAGREAAK</sequence>
<comment type="caution">
    <text evidence="1">The sequence shown here is derived from an EMBL/GenBank/DDBJ whole genome shotgun (WGS) entry which is preliminary data.</text>
</comment>
<evidence type="ECO:0000313" key="2">
    <source>
        <dbReference type="Proteomes" id="UP001500635"/>
    </source>
</evidence>
<reference evidence="2" key="1">
    <citation type="journal article" date="2019" name="Int. J. Syst. Evol. Microbiol.">
        <title>The Global Catalogue of Microorganisms (GCM) 10K type strain sequencing project: providing services to taxonomists for standard genome sequencing and annotation.</title>
        <authorList>
            <consortium name="The Broad Institute Genomics Platform"/>
            <consortium name="The Broad Institute Genome Sequencing Center for Infectious Disease"/>
            <person name="Wu L."/>
            <person name="Ma J."/>
        </authorList>
    </citation>
    <scope>NUCLEOTIDE SEQUENCE [LARGE SCALE GENOMIC DNA]</scope>
    <source>
        <strain evidence="2">JCM 17688</strain>
    </source>
</reference>
<accession>A0ABP8JJ73</accession>
<organism evidence="1 2">
    <name type="scientific">Tsukamurella soli</name>
    <dbReference type="NCBI Taxonomy" id="644556"/>
    <lineage>
        <taxon>Bacteria</taxon>
        <taxon>Bacillati</taxon>
        <taxon>Actinomycetota</taxon>
        <taxon>Actinomycetes</taxon>
        <taxon>Mycobacteriales</taxon>
        <taxon>Tsukamurellaceae</taxon>
        <taxon>Tsukamurella</taxon>
    </lineage>
</organism>
<dbReference type="Proteomes" id="UP001500635">
    <property type="component" value="Unassembled WGS sequence"/>
</dbReference>
<gene>
    <name evidence="1" type="ORF">GCM10023147_20640</name>
</gene>
<protein>
    <submittedName>
        <fullName evidence="1">Uncharacterized protein</fullName>
    </submittedName>
</protein>
<name>A0ABP8JJ73_9ACTN</name>
<keyword evidence="2" id="KW-1185">Reference proteome</keyword>